<dbReference type="AlphaFoldDB" id="G2XQW2"/>
<sequence length="49" mass="5572">MIVIINLIPQSYEGLSSSHFLARTRSSTHCTAIRRNFILHPIITCMTVK</sequence>
<evidence type="ECO:0000313" key="1">
    <source>
        <dbReference type="EMBL" id="CCD33649.1"/>
    </source>
</evidence>
<name>G2XQW2_BOTF4</name>
<dbReference type="InParanoid" id="G2XQW2"/>
<organism evidence="1 2">
    <name type="scientific">Botryotinia fuckeliana (strain T4)</name>
    <name type="common">Noble rot fungus</name>
    <name type="synonym">Botrytis cinerea</name>
    <dbReference type="NCBI Taxonomy" id="999810"/>
    <lineage>
        <taxon>Eukaryota</taxon>
        <taxon>Fungi</taxon>
        <taxon>Dikarya</taxon>
        <taxon>Ascomycota</taxon>
        <taxon>Pezizomycotina</taxon>
        <taxon>Leotiomycetes</taxon>
        <taxon>Helotiales</taxon>
        <taxon>Sclerotiniaceae</taxon>
        <taxon>Botrytis</taxon>
    </lineage>
</organism>
<dbReference type="EMBL" id="FQ790254">
    <property type="protein sequence ID" value="CCD33649.1"/>
    <property type="molecule type" value="Genomic_DNA"/>
</dbReference>
<gene>
    <name evidence="1" type="ORF">BofuT4_uP067950.1</name>
</gene>
<evidence type="ECO:0000313" key="2">
    <source>
        <dbReference type="Proteomes" id="UP000008177"/>
    </source>
</evidence>
<accession>G2XQW2</accession>
<protein>
    <submittedName>
        <fullName evidence="1">Uncharacterized protein</fullName>
    </submittedName>
</protein>
<proteinExistence type="predicted"/>
<dbReference type="HOGENOM" id="CLU_3142824_0_0_1"/>
<reference evidence="2" key="1">
    <citation type="journal article" date="2011" name="PLoS Genet.">
        <title>Genomic analysis of the necrotrophic fungal pathogens Sclerotinia sclerotiorum and Botrytis cinerea.</title>
        <authorList>
            <person name="Amselem J."/>
            <person name="Cuomo C.A."/>
            <person name="van Kan J.A."/>
            <person name="Viaud M."/>
            <person name="Benito E.P."/>
            <person name="Couloux A."/>
            <person name="Coutinho P.M."/>
            <person name="de Vries R.P."/>
            <person name="Dyer P.S."/>
            <person name="Fillinger S."/>
            <person name="Fournier E."/>
            <person name="Gout L."/>
            <person name="Hahn M."/>
            <person name="Kohn L."/>
            <person name="Lapalu N."/>
            <person name="Plummer K.M."/>
            <person name="Pradier J.M."/>
            <person name="Quevillon E."/>
            <person name="Sharon A."/>
            <person name="Simon A."/>
            <person name="ten Have A."/>
            <person name="Tudzynski B."/>
            <person name="Tudzynski P."/>
            <person name="Wincker P."/>
            <person name="Andrew M."/>
            <person name="Anthouard V."/>
            <person name="Beever R.E."/>
            <person name="Beffa R."/>
            <person name="Benoit I."/>
            <person name="Bouzid O."/>
            <person name="Brault B."/>
            <person name="Chen Z."/>
            <person name="Choquer M."/>
            <person name="Collemare J."/>
            <person name="Cotton P."/>
            <person name="Danchin E.G."/>
            <person name="Da Silva C."/>
            <person name="Gautier A."/>
            <person name="Giraud C."/>
            <person name="Giraud T."/>
            <person name="Gonzalez C."/>
            <person name="Grossetete S."/>
            <person name="Guldener U."/>
            <person name="Henrissat B."/>
            <person name="Howlett B.J."/>
            <person name="Kodira C."/>
            <person name="Kretschmer M."/>
            <person name="Lappartient A."/>
            <person name="Leroch M."/>
            <person name="Levis C."/>
            <person name="Mauceli E."/>
            <person name="Neuveglise C."/>
            <person name="Oeser B."/>
            <person name="Pearson M."/>
            <person name="Poulain J."/>
            <person name="Poussereau N."/>
            <person name="Quesneville H."/>
            <person name="Rascle C."/>
            <person name="Schumacher J."/>
            <person name="Segurens B."/>
            <person name="Sexton A."/>
            <person name="Silva E."/>
            <person name="Sirven C."/>
            <person name="Soanes D.M."/>
            <person name="Talbot N.J."/>
            <person name="Templeton M."/>
            <person name="Yandava C."/>
            <person name="Yarden O."/>
            <person name="Zeng Q."/>
            <person name="Rollins J.A."/>
            <person name="Lebrun M.H."/>
            <person name="Dickman M."/>
        </authorList>
    </citation>
    <scope>NUCLEOTIDE SEQUENCE [LARGE SCALE GENOMIC DNA]</scope>
    <source>
        <strain evidence="2">T4</strain>
    </source>
</reference>
<dbReference type="Proteomes" id="UP000008177">
    <property type="component" value="Unplaced contigs"/>
</dbReference>